<keyword evidence="8 11" id="KW-1015">Disulfide bond</keyword>
<dbReference type="InterPro" id="IPR033121">
    <property type="entry name" value="PEPTIDASE_A1"/>
</dbReference>
<keyword evidence="16" id="KW-1185">Reference proteome</keyword>
<dbReference type="PROSITE" id="PS00141">
    <property type="entry name" value="ASP_PROTEASE"/>
    <property type="match status" value="2"/>
</dbReference>
<dbReference type="PANTHER" id="PTHR47966">
    <property type="entry name" value="BETA-SITE APP-CLEAVING ENZYME, ISOFORM A-RELATED"/>
    <property type="match status" value="1"/>
</dbReference>
<feature type="active site" evidence="10">
    <location>
        <position position="323"/>
    </location>
</feature>
<evidence type="ECO:0000256" key="4">
    <source>
        <dbReference type="ARBA" id="ARBA00022670"/>
    </source>
</evidence>
<dbReference type="Pfam" id="PF00026">
    <property type="entry name" value="Asp"/>
    <property type="match status" value="2"/>
</dbReference>
<evidence type="ECO:0000313" key="16">
    <source>
        <dbReference type="Proteomes" id="UP001201812"/>
    </source>
</evidence>
<keyword evidence="6 12" id="KW-0064">Aspartyl protease</keyword>
<comment type="caution">
    <text evidence="15">The sequence shown here is derived from an EMBL/GenBank/DDBJ whole genome shotgun (WGS) entry which is preliminary data.</text>
</comment>
<dbReference type="CDD" id="cd05471">
    <property type="entry name" value="pepsin_like"/>
    <property type="match status" value="1"/>
</dbReference>
<dbReference type="EMBL" id="JAKKPZ010000030">
    <property type="protein sequence ID" value="KAI1709455.1"/>
    <property type="molecule type" value="Genomic_DNA"/>
</dbReference>
<dbReference type="GO" id="GO:0004190">
    <property type="term" value="F:aspartic-type endopeptidase activity"/>
    <property type="evidence" value="ECO:0007669"/>
    <property type="project" value="UniProtKB-KW"/>
</dbReference>
<evidence type="ECO:0000256" key="12">
    <source>
        <dbReference type="RuleBase" id="RU000454"/>
    </source>
</evidence>
<keyword evidence="4 12" id="KW-0645">Protease</keyword>
<organism evidence="15 16">
    <name type="scientific">Ditylenchus destructor</name>
    <dbReference type="NCBI Taxonomy" id="166010"/>
    <lineage>
        <taxon>Eukaryota</taxon>
        <taxon>Metazoa</taxon>
        <taxon>Ecdysozoa</taxon>
        <taxon>Nematoda</taxon>
        <taxon>Chromadorea</taxon>
        <taxon>Rhabditida</taxon>
        <taxon>Tylenchina</taxon>
        <taxon>Tylenchomorpha</taxon>
        <taxon>Sphaerularioidea</taxon>
        <taxon>Anguinidae</taxon>
        <taxon>Anguininae</taxon>
        <taxon>Ditylenchus</taxon>
    </lineage>
</organism>
<sequence>MHVIQVILLLALCGLAFSAVHRINLHKVESRRTRYYREGRMKEFRELQEFRRMYHKYNKGASRATVSQRVNDYDDLEYVGNITIGTPQQSFAVVLDTGSSNLWVPDSSCSKDSECDMYCSNDQYCTYLCDHYCCVAKKVRKGDDNTVTCLTKAHRFNSSASTTYVPDGKKFSIHYGLGFADGFQGQDTIRFGAAGDTQLVVPNVTFGQATTLSKDMNGDAADGILGLAFRTIAVNNVEPPLIAAIRQGLLDKPLFTVYLDTEGVNFTNARGGLFTYGGLDSENCASDVNYVKLSSDSWWEFNIDNVNVGKKYKHKKKAAVISDTGTSLIIGPPKIVKKIAKAVGATYNDDYGVYLIDCKATYEPVTFTINKVDYNLTSSVLTMDVGLEDNTCLFGIDAVDFGGGLDWILGDPFIRQYCNVYDIGNKRMGFSASLKLQNN</sequence>
<accession>A0AAD4N0E9</accession>
<evidence type="ECO:0000256" key="1">
    <source>
        <dbReference type="ARBA" id="ARBA00004613"/>
    </source>
</evidence>
<dbReference type="InterPro" id="IPR021109">
    <property type="entry name" value="Peptidase_aspartic_dom_sf"/>
</dbReference>
<dbReference type="InterPro" id="IPR001969">
    <property type="entry name" value="Aspartic_peptidase_AS"/>
</dbReference>
<dbReference type="PANTHER" id="PTHR47966:SF45">
    <property type="entry name" value="PEPTIDASE A1 DOMAIN-CONTAINING PROTEIN"/>
    <property type="match status" value="1"/>
</dbReference>
<keyword evidence="9" id="KW-0325">Glycoprotein</keyword>
<dbReference type="GO" id="GO:0005576">
    <property type="term" value="C:extracellular region"/>
    <property type="evidence" value="ECO:0007669"/>
    <property type="project" value="UniProtKB-SubCell"/>
</dbReference>
<dbReference type="SUPFAM" id="SSF50630">
    <property type="entry name" value="Acid proteases"/>
    <property type="match status" value="1"/>
</dbReference>
<feature type="disulfide bond" evidence="11">
    <location>
        <begin position="109"/>
        <end position="133"/>
    </location>
</feature>
<dbReference type="InterPro" id="IPR001461">
    <property type="entry name" value="Aspartic_peptidase_A1"/>
</dbReference>
<dbReference type="FunFam" id="2.40.70.10:FF:000058">
    <property type="entry name" value="ASpartyl Protease"/>
    <property type="match status" value="1"/>
</dbReference>
<feature type="chain" id="PRO_5041956723" evidence="13">
    <location>
        <begin position="19"/>
        <end position="439"/>
    </location>
</feature>
<comment type="subcellular location">
    <subcellularLocation>
        <location evidence="1">Secreted</location>
    </subcellularLocation>
</comment>
<feature type="signal peptide" evidence="13">
    <location>
        <begin position="1"/>
        <end position="18"/>
    </location>
</feature>
<keyword evidence="3" id="KW-0964">Secreted</keyword>
<keyword evidence="5 13" id="KW-0732">Signal</keyword>
<evidence type="ECO:0000256" key="8">
    <source>
        <dbReference type="ARBA" id="ARBA00023157"/>
    </source>
</evidence>
<dbReference type="Proteomes" id="UP001201812">
    <property type="component" value="Unassembled WGS sequence"/>
</dbReference>
<dbReference type="Gene3D" id="2.40.70.10">
    <property type="entry name" value="Acid Proteases"/>
    <property type="match status" value="2"/>
</dbReference>
<evidence type="ECO:0000256" key="5">
    <source>
        <dbReference type="ARBA" id="ARBA00022729"/>
    </source>
</evidence>
<evidence type="ECO:0000256" key="6">
    <source>
        <dbReference type="ARBA" id="ARBA00022750"/>
    </source>
</evidence>
<evidence type="ECO:0000313" key="15">
    <source>
        <dbReference type="EMBL" id="KAI1709455.1"/>
    </source>
</evidence>
<name>A0AAD4N0E9_9BILA</name>
<feature type="domain" description="Peptidase A1" evidence="14">
    <location>
        <begin position="78"/>
        <end position="431"/>
    </location>
</feature>
<evidence type="ECO:0000256" key="13">
    <source>
        <dbReference type="SAM" id="SignalP"/>
    </source>
</evidence>
<keyword evidence="7 12" id="KW-0378">Hydrolase</keyword>
<dbReference type="InterPro" id="IPR034164">
    <property type="entry name" value="Pepsin-like_dom"/>
</dbReference>
<proteinExistence type="inferred from homology"/>
<evidence type="ECO:0000256" key="7">
    <source>
        <dbReference type="ARBA" id="ARBA00022801"/>
    </source>
</evidence>
<dbReference type="PRINTS" id="PR00792">
    <property type="entry name" value="PEPSIN"/>
</dbReference>
<evidence type="ECO:0000256" key="11">
    <source>
        <dbReference type="PIRSR" id="PIRSR601461-2"/>
    </source>
</evidence>
<gene>
    <name evidence="15" type="ORF">DdX_11242</name>
</gene>
<comment type="similarity">
    <text evidence="2 12">Belongs to the peptidase A1 family.</text>
</comment>
<feature type="active site" evidence="10">
    <location>
        <position position="96"/>
    </location>
</feature>
<dbReference type="GO" id="GO:0005764">
    <property type="term" value="C:lysosome"/>
    <property type="evidence" value="ECO:0007669"/>
    <property type="project" value="TreeGrafter"/>
</dbReference>
<evidence type="ECO:0000256" key="10">
    <source>
        <dbReference type="PIRSR" id="PIRSR601461-1"/>
    </source>
</evidence>
<dbReference type="PROSITE" id="PS51767">
    <property type="entry name" value="PEPTIDASE_A1"/>
    <property type="match status" value="1"/>
</dbReference>
<dbReference type="AlphaFoldDB" id="A0AAD4N0E9"/>
<dbReference type="GO" id="GO:0006508">
    <property type="term" value="P:proteolysis"/>
    <property type="evidence" value="ECO:0007669"/>
    <property type="project" value="UniProtKB-KW"/>
</dbReference>
<reference evidence="15" key="1">
    <citation type="submission" date="2022-01" db="EMBL/GenBank/DDBJ databases">
        <title>Genome Sequence Resource for Two Populations of Ditylenchus destructor, the Migratory Endoparasitic Phytonematode.</title>
        <authorList>
            <person name="Zhang H."/>
            <person name="Lin R."/>
            <person name="Xie B."/>
        </authorList>
    </citation>
    <scope>NUCLEOTIDE SEQUENCE</scope>
    <source>
        <strain evidence="15">BazhouSP</strain>
    </source>
</reference>
<protein>
    <submittedName>
        <fullName evidence="15">Eukaryotic aspartyl protease domain-containing protein</fullName>
    </submittedName>
</protein>
<evidence type="ECO:0000256" key="9">
    <source>
        <dbReference type="ARBA" id="ARBA00023180"/>
    </source>
</evidence>
<evidence type="ECO:0000256" key="2">
    <source>
        <dbReference type="ARBA" id="ARBA00007447"/>
    </source>
</evidence>
<evidence type="ECO:0000256" key="3">
    <source>
        <dbReference type="ARBA" id="ARBA00022525"/>
    </source>
</evidence>
<evidence type="ECO:0000259" key="14">
    <source>
        <dbReference type="PROSITE" id="PS51767"/>
    </source>
</evidence>